<evidence type="ECO:0000256" key="4">
    <source>
        <dbReference type="ARBA" id="ARBA00022475"/>
    </source>
</evidence>
<dbReference type="Gene3D" id="3.30.2090.10">
    <property type="entry name" value="Multidrug efflux transporter AcrB TolC docking domain, DN and DC subdomains"/>
    <property type="match status" value="2"/>
</dbReference>
<sequence>MARFFIDRPVFAWVISILIMGLGILSILTLPVAQYPQIAPPTVSIRANYPGASADTVANTVTQIIEQQMTGLDGLRYFSSSSSSAGTSTTDLTFETGTDPDIAQVQVQNKLSQATALLPEPVQRQGITVEKSTTGFMMVIGLVSDDDRYEQVDLADYLISNIVNDLSRVEGVGSVQVFGAQYAMRIWLDPSKLAAYELTPGDVVSAVSAENAQISAGSFGDRPAPAGQMLNATITAQSLLSTPADFEQIVLRAEADGGLILLKDVARVQIGAEDYLTDARYNGTPAAGLAISLATGANALDTADRVKARMEEFAEFFPEGMSYVIPYDTTPFVLISIEEVIKTLIEAIVLVFFVMLLFLQNWRATLIPTLAVPVVLLGTFGVLAALGFTINTLTMLAMVLAIGLLVDDAIVVVENVERIMEEEGLSPLEATRKSMGQITGALIGIALVLSAVFVPMAFFGGSTGVIYKQFAITIASAMGLSVVVALTLTPALCATLLKSSHGHKSRGFFGLFNRGFDWVMDRYGWSVGWIIRKPLRMMVIYLCIGAAMVTLFLRTPTGFLPDEDQGIMFVLVQGPTGATAERTEAVLDQVRDYFTQNEAENVESMFGVSGFSFAGQGQNMGIAFVRLKDWEERPRPDQSVQAIAGRAFPAFMQIRDAMVFPIVPPSVIELGNVSGFDFYLQARAGQPHEQLLDARNQLLGMSGGDARIASARPNGLEDAAQYNLDIDWMKAGAMGVSATDVGSLLSVAWAGSYVNDFIDRGRIKRVYVQGEPTSRAVPTDIDRWRVRNDSGGLVPFSNFAEGRWSYGPQGLTRYNGVPAMQIQGSPAPGVSTGAAMAAVEELGAQLPPGFEVAWTGLSLEEQQAGSQTTLLYALSLAVVFLCLAALYESWSIPFAVMLAMPIGVLGALVGAWLGGFENGVFFQVGLLTVIGLTGKNAILIVEFAREEADAGKPLYEAVTEAARQRFRPIMMTSVAFSLGVLPLVLSAGAGANGRNTIGATVLGGTVSATVLGVLFVPLFFVLVRRLLGRPEPDQPKAGTPEPTASKG</sequence>
<accession>A0A368YK11</accession>
<protein>
    <recommendedName>
        <fullName evidence="9">Efflux pump membrane transporter</fullName>
    </recommendedName>
</protein>
<dbReference type="Gene3D" id="3.30.70.1440">
    <property type="entry name" value="Multidrug efflux transporter AcrB pore domain"/>
    <property type="match status" value="1"/>
</dbReference>
<keyword evidence="5 9" id="KW-0997">Cell inner membrane</keyword>
<keyword evidence="6 9" id="KW-0812">Transmembrane</keyword>
<evidence type="ECO:0000256" key="1">
    <source>
        <dbReference type="ARBA" id="ARBA00004429"/>
    </source>
</evidence>
<feature type="transmembrane region" description="Helical" evidence="9">
    <location>
        <begin position="920"/>
        <end position="944"/>
    </location>
</feature>
<dbReference type="NCBIfam" id="TIGR00915">
    <property type="entry name" value="2A0602"/>
    <property type="match status" value="1"/>
</dbReference>
<feature type="transmembrane region" description="Helical" evidence="9">
    <location>
        <begin position="340"/>
        <end position="359"/>
    </location>
</feature>
<name>A0A368YK11_9RHOB</name>
<evidence type="ECO:0000256" key="8">
    <source>
        <dbReference type="ARBA" id="ARBA00023136"/>
    </source>
</evidence>
<dbReference type="InterPro" id="IPR001036">
    <property type="entry name" value="Acrflvin-R"/>
</dbReference>
<comment type="caution">
    <text evidence="10">The sequence shown here is derived from an EMBL/GenBank/DDBJ whole genome shotgun (WGS) entry which is preliminary data.</text>
</comment>
<dbReference type="FunFam" id="3.30.70.1430:FF:000001">
    <property type="entry name" value="Efflux pump membrane transporter"/>
    <property type="match status" value="1"/>
</dbReference>
<evidence type="ECO:0000256" key="3">
    <source>
        <dbReference type="ARBA" id="ARBA00022448"/>
    </source>
</evidence>
<keyword evidence="3 9" id="KW-0813">Transport</keyword>
<comment type="similarity">
    <text evidence="2 9">Belongs to the resistance-nodulation-cell division (RND) (TC 2.A.6) family.</text>
</comment>
<gene>
    <name evidence="10" type="ORF">DFP89_12713</name>
</gene>
<feature type="transmembrane region" description="Helical" evidence="9">
    <location>
        <begin position="894"/>
        <end position="914"/>
    </location>
</feature>
<keyword evidence="7 9" id="KW-1133">Transmembrane helix</keyword>
<feature type="transmembrane region" description="Helical" evidence="9">
    <location>
        <begin position="997"/>
        <end position="1023"/>
    </location>
</feature>
<dbReference type="GO" id="GO:0042910">
    <property type="term" value="F:xenobiotic transmembrane transporter activity"/>
    <property type="evidence" value="ECO:0007669"/>
    <property type="project" value="TreeGrafter"/>
</dbReference>
<keyword evidence="4" id="KW-1003">Cell membrane</keyword>
<dbReference type="SUPFAM" id="SSF82693">
    <property type="entry name" value="Multidrug efflux transporter AcrB pore domain, PN1, PN2, PC1 and PC2 subdomains"/>
    <property type="match status" value="3"/>
</dbReference>
<evidence type="ECO:0000256" key="5">
    <source>
        <dbReference type="ARBA" id="ARBA00022519"/>
    </source>
</evidence>
<dbReference type="NCBIfam" id="NF000282">
    <property type="entry name" value="RND_permease_1"/>
    <property type="match status" value="1"/>
</dbReference>
<feature type="transmembrane region" description="Helical" evidence="9">
    <location>
        <begin position="437"/>
        <end position="458"/>
    </location>
</feature>
<feature type="transmembrane region" description="Helical" evidence="9">
    <location>
        <begin position="470"/>
        <end position="497"/>
    </location>
</feature>
<dbReference type="SUPFAM" id="SSF82714">
    <property type="entry name" value="Multidrug efflux transporter AcrB TolC docking domain, DN and DC subdomains"/>
    <property type="match status" value="2"/>
</dbReference>
<feature type="transmembrane region" description="Helical" evidence="9">
    <location>
        <begin position="366"/>
        <end position="390"/>
    </location>
</feature>
<dbReference type="AlphaFoldDB" id="A0A368YK11"/>
<dbReference type="PRINTS" id="PR00702">
    <property type="entry name" value="ACRIFLAVINRP"/>
</dbReference>
<dbReference type="GO" id="GO:0009636">
    <property type="term" value="P:response to toxic substance"/>
    <property type="evidence" value="ECO:0007669"/>
    <property type="project" value="UniProtKB-ARBA"/>
</dbReference>
<evidence type="ECO:0000313" key="11">
    <source>
        <dbReference type="Proteomes" id="UP000253345"/>
    </source>
</evidence>
<dbReference type="GO" id="GO:0015562">
    <property type="term" value="F:efflux transmembrane transporter activity"/>
    <property type="evidence" value="ECO:0007669"/>
    <property type="project" value="InterPro"/>
</dbReference>
<dbReference type="Gene3D" id="3.30.70.1430">
    <property type="entry name" value="Multidrug efflux transporter AcrB pore domain"/>
    <property type="match status" value="2"/>
</dbReference>
<feature type="transmembrane region" description="Helical" evidence="9">
    <location>
        <begin position="869"/>
        <end position="887"/>
    </location>
</feature>
<dbReference type="FunFam" id="1.20.1640.10:FF:000001">
    <property type="entry name" value="Efflux pump membrane transporter"/>
    <property type="match status" value="1"/>
</dbReference>
<dbReference type="EMBL" id="QPJL01000027">
    <property type="protein sequence ID" value="RCW79247.1"/>
    <property type="molecule type" value="Genomic_DNA"/>
</dbReference>
<dbReference type="Proteomes" id="UP000253345">
    <property type="component" value="Unassembled WGS sequence"/>
</dbReference>
<organism evidence="10 11">
    <name type="scientific">Paracoccus lutimaris</name>
    <dbReference type="NCBI Taxonomy" id="1490030"/>
    <lineage>
        <taxon>Bacteria</taxon>
        <taxon>Pseudomonadati</taxon>
        <taxon>Pseudomonadota</taxon>
        <taxon>Alphaproteobacteria</taxon>
        <taxon>Rhodobacterales</taxon>
        <taxon>Paracoccaceae</taxon>
        <taxon>Paracoccus</taxon>
    </lineage>
</organism>
<evidence type="ECO:0000256" key="2">
    <source>
        <dbReference type="ARBA" id="ARBA00010942"/>
    </source>
</evidence>
<dbReference type="FunFam" id="3.30.70.1430:FF:000002">
    <property type="entry name" value="Efflux pump membrane transporter"/>
    <property type="match status" value="1"/>
</dbReference>
<dbReference type="GO" id="GO:0005886">
    <property type="term" value="C:plasma membrane"/>
    <property type="evidence" value="ECO:0007669"/>
    <property type="project" value="UniProtKB-SubCell"/>
</dbReference>
<keyword evidence="8 9" id="KW-0472">Membrane</keyword>
<evidence type="ECO:0000256" key="7">
    <source>
        <dbReference type="ARBA" id="ARBA00022989"/>
    </source>
</evidence>
<dbReference type="PANTHER" id="PTHR32063">
    <property type="match status" value="1"/>
</dbReference>
<feature type="transmembrane region" description="Helical" evidence="9">
    <location>
        <begin position="969"/>
        <end position="991"/>
    </location>
</feature>
<dbReference type="PANTHER" id="PTHR32063:SF13">
    <property type="entry name" value="MULTIDRUG EFFLUX PUMP SUBUNIT ACRB-RELATED"/>
    <property type="match status" value="1"/>
</dbReference>
<feature type="transmembrane region" description="Helical" evidence="9">
    <location>
        <begin position="396"/>
        <end position="416"/>
    </location>
</feature>
<dbReference type="InterPro" id="IPR004764">
    <property type="entry name" value="MdtF-like"/>
</dbReference>
<comment type="subcellular location">
    <subcellularLocation>
        <location evidence="1 9">Cell inner membrane</location>
        <topology evidence="1 9">Multi-pass membrane protein</topology>
    </subcellularLocation>
</comment>
<dbReference type="SUPFAM" id="SSF82866">
    <property type="entry name" value="Multidrug efflux transporter AcrB transmembrane domain"/>
    <property type="match status" value="2"/>
</dbReference>
<evidence type="ECO:0000313" key="10">
    <source>
        <dbReference type="EMBL" id="RCW79247.1"/>
    </source>
</evidence>
<proteinExistence type="inferred from homology"/>
<reference evidence="10 11" key="1">
    <citation type="submission" date="2018-07" db="EMBL/GenBank/DDBJ databases">
        <title>Genomic Encyclopedia of Type Strains, Phase III (KMG-III): the genomes of soil and plant-associated and newly described type strains.</title>
        <authorList>
            <person name="Whitman W."/>
        </authorList>
    </citation>
    <scope>NUCLEOTIDE SEQUENCE [LARGE SCALE GENOMIC DNA]</scope>
    <source>
        <strain evidence="10 11">CECT 8525</strain>
    </source>
</reference>
<keyword evidence="11" id="KW-1185">Reference proteome</keyword>
<dbReference type="Gene3D" id="3.30.70.1320">
    <property type="entry name" value="Multidrug efflux transporter AcrB pore domain like"/>
    <property type="match status" value="1"/>
</dbReference>
<feature type="transmembrane region" description="Helical" evidence="9">
    <location>
        <begin position="12"/>
        <end position="33"/>
    </location>
</feature>
<evidence type="ECO:0000256" key="6">
    <source>
        <dbReference type="ARBA" id="ARBA00022692"/>
    </source>
</evidence>
<dbReference type="OrthoDB" id="9807350at2"/>
<dbReference type="InterPro" id="IPR027463">
    <property type="entry name" value="AcrB_DN_DC_subdom"/>
</dbReference>
<dbReference type="Gene3D" id="1.20.1640.10">
    <property type="entry name" value="Multidrug efflux transporter AcrB transmembrane domain"/>
    <property type="match status" value="2"/>
</dbReference>
<feature type="transmembrane region" description="Helical" evidence="9">
    <location>
        <begin position="535"/>
        <end position="553"/>
    </location>
</feature>
<evidence type="ECO:0000256" key="9">
    <source>
        <dbReference type="RuleBase" id="RU364070"/>
    </source>
</evidence>
<dbReference type="Pfam" id="PF00873">
    <property type="entry name" value="ACR_tran"/>
    <property type="match status" value="1"/>
</dbReference>